<name>A0A972GS43_9BACL</name>
<dbReference type="PANTHER" id="PTHR30619">
    <property type="entry name" value="DNA INTERNALIZATION/COMPETENCE PROTEIN COMEC/REC2"/>
    <property type="match status" value="1"/>
</dbReference>
<dbReference type="Proteomes" id="UP000641588">
    <property type="component" value="Unassembled WGS sequence"/>
</dbReference>
<comment type="caution">
    <text evidence="5">The sequence shown here is derived from an EMBL/GenBank/DDBJ whole genome shotgun (WGS) entry which is preliminary data.</text>
</comment>
<evidence type="ECO:0000256" key="1">
    <source>
        <dbReference type="ARBA" id="ARBA00034221"/>
    </source>
</evidence>
<comment type="catalytic activity">
    <reaction evidence="1">
        <text>3',5'-cyclic CMP + H2O = CMP + H(+)</text>
        <dbReference type="Rhea" id="RHEA:72675"/>
        <dbReference type="ChEBI" id="CHEBI:15377"/>
        <dbReference type="ChEBI" id="CHEBI:15378"/>
        <dbReference type="ChEBI" id="CHEBI:58003"/>
        <dbReference type="ChEBI" id="CHEBI:60377"/>
    </reaction>
    <physiologicalReaction direction="left-to-right" evidence="1">
        <dbReference type="Rhea" id="RHEA:72676"/>
    </physiologicalReaction>
</comment>
<evidence type="ECO:0000256" key="2">
    <source>
        <dbReference type="ARBA" id="ARBA00034301"/>
    </source>
</evidence>
<dbReference type="Pfam" id="PF00753">
    <property type="entry name" value="Lactamase_B"/>
    <property type="match status" value="1"/>
</dbReference>
<comment type="function">
    <text evidence="2">Counteracts the endogenous Pycsar antiviral defense system. Phosphodiesterase that enables metal-dependent hydrolysis of host cyclic nucleotide Pycsar defense signals such as cCMP and cUMP.</text>
</comment>
<comment type="catalytic activity">
    <reaction evidence="3">
        <text>3',5'-cyclic UMP + H2O = UMP + H(+)</text>
        <dbReference type="Rhea" id="RHEA:70575"/>
        <dbReference type="ChEBI" id="CHEBI:15377"/>
        <dbReference type="ChEBI" id="CHEBI:15378"/>
        <dbReference type="ChEBI" id="CHEBI:57865"/>
        <dbReference type="ChEBI" id="CHEBI:184387"/>
    </reaction>
    <physiologicalReaction direction="left-to-right" evidence="3">
        <dbReference type="Rhea" id="RHEA:70576"/>
    </physiologicalReaction>
</comment>
<evidence type="ECO:0000313" key="6">
    <source>
        <dbReference type="Proteomes" id="UP000641588"/>
    </source>
</evidence>
<reference evidence="5" key="1">
    <citation type="submission" date="2019-10" db="EMBL/GenBank/DDBJ databases">
        <title>Description of Paenibacillus glebae sp. nov.</title>
        <authorList>
            <person name="Carlier A."/>
            <person name="Qi S."/>
        </authorList>
    </citation>
    <scope>NUCLEOTIDE SEQUENCE</scope>
    <source>
        <strain evidence="5">LMG 31456</strain>
    </source>
</reference>
<evidence type="ECO:0000313" key="5">
    <source>
        <dbReference type="EMBL" id="NOU91740.1"/>
    </source>
</evidence>
<dbReference type="SUPFAM" id="SSF56281">
    <property type="entry name" value="Metallo-hydrolase/oxidoreductase"/>
    <property type="match status" value="1"/>
</dbReference>
<evidence type="ECO:0000259" key="4">
    <source>
        <dbReference type="Pfam" id="PF00753"/>
    </source>
</evidence>
<dbReference type="AlphaFoldDB" id="A0A972GS43"/>
<dbReference type="InterPro" id="IPR052159">
    <property type="entry name" value="Competence_DNA_uptake"/>
</dbReference>
<dbReference type="EMBL" id="WHOD01000003">
    <property type="protein sequence ID" value="NOU91740.1"/>
    <property type="molecule type" value="Genomic_DNA"/>
</dbReference>
<dbReference type="Gene3D" id="3.60.15.10">
    <property type="entry name" value="Ribonuclease Z/Hydroxyacylglutathione hydrolase-like"/>
    <property type="match status" value="1"/>
</dbReference>
<feature type="domain" description="Metallo-beta-lactamase" evidence="4">
    <location>
        <begin position="13"/>
        <end position="83"/>
    </location>
</feature>
<dbReference type="RefSeq" id="WP_171649905.1">
    <property type="nucleotide sequence ID" value="NZ_WHOD01000003.1"/>
</dbReference>
<sequence>MRPVLYALNVGRGDAFFLEIPTDDGVAVVLIDGGDQFFHESVRPYRFAQERGWKQIDLMILTHLHPDHLTGLLEVAEHIPIVESVLPYPQLALDLSEMQHPQAIQTARMLNDYNQLWELLILQKTVVSLRQPFGETASWRFGQFVLRHLDPLHISDLPAYGNLQQLCSSHLEAELQEELLVAFDASSNRDSSVWLFEETDGRQLFLFGGDALLSNWERIMDREQLRPCGFKVGHHGMADGWNEQLLRLLSPDWLLITNNDTEYERFRDEWNRIAQASESMLYVTGSQPGTIYLASRLPLALERIELK</sequence>
<protein>
    <submittedName>
        <fullName evidence="5">MBL fold metallo-hydrolase</fullName>
    </submittedName>
</protein>
<proteinExistence type="predicted"/>
<dbReference type="PANTHER" id="PTHR30619:SF1">
    <property type="entry name" value="RECOMBINATION PROTEIN 2"/>
    <property type="match status" value="1"/>
</dbReference>
<dbReference type="InterPro" id="IPR001279">
    <property type="entry name" value="Metallo-B-lactamas"/>
</dbReference>
<evidence type="ECO:0000256" key="3">
    <source>
        <dbReference type="ARBA" id="ARBA00048505"/>
    </source>
</evidence>
<keyword evidence="6" id="KW-1185">Reference proteome</keyword>
<organism evidence="5 6">
    <name type="scientific">Paenibacillus foliorum</name>
    <dbReference type="NCBI Taxonomy" id="2654974"/>
    <lineage>
        <taxon>Bacteria</taxon>
        <taxon>Bacillati</taxon>
        <taxon>Bacillota</taxon>
        <taxon>Bacilli</taxon>
        <taxon>Bacillales</taxon>
        <taxon>Paenibacillaceae</taxon>
        <taxon>Paenibacillus</taxon>
    </lineage>
</organism>
<dbReference type="InterPro" id="IPR036866">
    <property type="entry name" value="RibonucZ/Hydroxyglut_hydro"/>
</dbReference>
<gene>
    <name evidence="5" type="ORF">GC093_00605</name>
</gene>
<accession>A0A972GS43</accession>